<sequence length="47" mass="5100">MSEDLCAFGPCVLTSISPQLAAHHTTNEIPACSCYEDPSFVPQVMEE</sequence>
<reference evidence="1 2" key="1">
    <citation type="journal article" date="2020" name="G3 (Bethesda)">
        <title>Improved Reference Genome for Cyclotella cryptica CCMP332, a Model for Cell Wall Morphogenesis, Salinity Adaptation, and Lipid Production in Diatoms (Bacillariophyta).</title>
        <authorList>
            <person name="Roberts W.R."/>
            <person name="Downey K.M."/>
            <person name="Ruck E.C."/>
            <person name="Traller J.C."/>
            <person name="Alverson A.J."/>
        </authorList>
    </citation>
    <scope>NUCLEOTIDE SEQUENCE [LARGE SCALE GENOMIC DNA]</scope>
    <source>
        <strain evidence="1 2">CCMP332</strain>
    </source>
</reference>
<dbReference type="EMBL" id="JABMIG020000194">
    <property type="protein sequence ID" value="KAL3786432.1"/>
    <property type="molecule type" value="Genomic_DNA"/>
</dbReference>
<evidence type="ECO:0000313" key="2">
    <source>
        <dbReference type="Proteomes" id="UP001516023"/>
    </source>
</evidence>
<name>A0ABD3PEV6_9STRA</name>
<organism evidence="1 2">
    <name type="scientific">Cyclotella cryptica</name>
    <dbReference type="NCBI Taxonomy" id="29204"/>
    <lineage>
        <taxon>Eukaryota</taxon>
        <taxon>Sar</taxon>
        <taxon>Stramenopiles</taxon>
        <taxon>Ochrophyta</taxon>
        <taxon>Bacillariophyta</taxon>
        <taxon>Coscinodiscophyceae</taxon>
        <taxon>Thalassiosirophycidae</taxon>
        <taxon>Stephanodiscales</taxon>
        <taxon>Stephanodiscaceae</taxon>
        <taxon>Cyclotella</taxon>
    </lineage>
</organism>
<gene>
    <name evidence="1" type="ORF">HJC23_011013</name>
</gene>
<evidence type="ECO:0000313" key="1">
    <source>
        <dbReference type="EMBL" id="KAL3786432.1"/>
    </source>
</evidence>
<comment type="caution">
    <text evidence="1">The sequence shown here is derived from an EMBL/GenBank/DDBJ whole genome shotgun (WGS) entry which is preliminary data.</text>
</comment>
<keyword evidence="2" id="KW-1185">Reference proteome</keyword>
<dbReference type="AlphaFoldDB" id="A0ABD3PEV6"/>
<protein>
    <submittedName>
        <fullName evidence="1">Uncharacterized protein</fullName>
    </submittedName>
</protein>
<accession>A0ABD3PEV6</accession>
<proteinExistence type="predicted"/>
<dbReference type="Proteomes" id="UP001516023">
    <property type="component" value="Unassembled WGS sequence"/>
</dbReference>